<dbReference type="Proteomes" id="UP000184031">
    <property type="component" value="Unassembled WGS sequence"/>
</dbReference>
<name>A0A1M6YBS4_9FLAO</name>
<evidence type="ECO:0000313" key="4">
    <source>
        <dbReference type="Proteomes" id="UP000198940"/>
    </source>
</evidence>
<evidence type="ECO:0000313" key="2">
    <source>
        <dbReference type="EMBL" id="SHL15533.1"/>
    </source>
</evidence>
<reference evidence="2 3" key="1">
    <citation type="submission" date="2016-11" db="EMBL/GenBank/DDBJ databases">
        <authorList>
            <person name="Varghese N."/>
            <person name="Submissions S."/>
        </authorList>
    </citation>
    <scope>NUCLEOTIDE SEQUENCE [LARGE SCALE GENOMIC DNA]</scope>
    <source>
        <strain evidence="2 3">CGMCC 1.12174</strain>
        <strain evidence="1 4">DSM 26351</strain>
    </source>
</reference>
<comment type="caution">
    <text evidence="2">The sequence shown here is derived from an EMBL/GenBank/DDBJ whole genome shotgun (WGS) entry which is preliminary data.</text>
</comment>
<gene>
    <name evidence="1" type="ORF">SAMN04487891_105208</name>
    <name evidence="2" type="ORF">SAMN05216293_2812</name>
</gene>
<organism evidence="2 3">
    <name type="scientific">Flagellimonas taeanensis</name>
    <dbReference type="NCBI Taxonomy" id="1005926"/>
    <lineage>
        <taxon>Bacteria</taxon>
        <taxon>Pseudomonadati</taxon>
        <taxon>Bacteroidota</taxon>
        <taxon>Flavobacteriia</taxon>
        <taxon>Flavobacteriales</taxon>
        <taxon>Flavobacteriaceae</taxon>
        <taxon>Flagellimonas</taxon>
    </lineage>
</organism>
<evidence type="ECO:0000313" key="1">
    <source>
        <dbReference type="EMBL" id="SFC07224.1"/>
    </source>
</evidence>
<dbReference type="EMBL" id="FOKU01000005">
    <property type="protein sequence ID" value="SFC07224.1"/>
    <property type="molecule type" value="Genomic_DNA"/>
</dbReference>
<protein>
    <submittedName>
        <fullName evidence="2">Tellurite resistance protein TerB</fullName>
    </submittedName>
</protein>
<dbReference type="CDD" id="cd07177">
    <property type="entry name" value="terB_like"/>
    <property type="match status" value="1"/>
</dbReference>
<accession>A0A1M6YBS4</accession>
<dbReference type="RefSeq" id="WP_072880916.1">
    <property type="nucleotide sequence ID" value="NZ_FOKU01000005.1"/>
</dbReference>
<dbReference type="Gene3D" id="1.10.3680.10">
    <property type="entry name" value="TerB-like"/>
    <property type="match status" value="1"/>
</dbReference>
<dbReference type="STRING" id="1055723.SAMN05216293_2812"/>
<proteinExistence type="predicted"/>
<dbReference type="SUPFAM" id="SSF158682">
    <property type="entry name" value="TerB-like"/>
    <property type="match status" value="1"/>
</dbReference>
<evidence type="ECO:0000313" key="3">
    <source>
        <dbReference type="Proteomes" id="UP000184031"/>
    </source>
</evidence>
<dbReference type="OrthoDB" id="981083at2"/>
<dbReference type="AlphaFoldDB" id="A0A1M6YBS4"/>
<keyword evidence="4" id="KW-1185">Reference proteome</keyword>
<accession>A0A3A1NNC8</accession>
<dbReference type="EMBL" id="FRAT01000007">
    <property type="protein sequence ID" value="SHL15533.1"/>
    <property type="molecule type" value="Genomic_DNA"/>
</dbReference>
<dbReference type="Proteomes" id="UP000198940">
    <property type="component" value="Unassembled WGS sequence"/>
</dbReference>
<dbReference type="InterPro" id="IPR029024">
    <property type="entry name" value="TerB-like"/>
</dbReference>
<sequence length="142" mass="16695">MPILDLYEHGDHRKNLAHFATLASLASIDGEINSEERAILEKFAFKLDITEAEFKEVMKKENKYPIETPHSGEKRYQRLYDFFQIIFSDHDIDDQERRMVEKYAIGLGFSPKKASHIIDKSIAIFKGKIDFEDYHEIVKRED</sequence>